<name>A0A5J5MQ68_MUNRE</name>
<evidence type="ECO:0000313" key="1">
    <source>
        <dbReference type="EMBL" id="KAB0381506.1"/>
    </source>
</evidence>
<dbReference type="Proteomes" id="UP000326062">
    <property type="component" value="Chromosome 2"/>
</dbReference>
<sequence>MPRLDTGDLYIWWLSGESEQLPHITGLREVLLTCVPERTCDLCSLQQGSMQSWTVAASETVSLLQDFASFLPPGGLYALSHPLGSKTASLHFILAQFLAQRRLFIII</sequence>
<protein>
    <submittedName>
        <fullName evidence="1">Uncharacterized protein</fullName>
    </submittedName>
</protein>
<organism evidence="1 2">
    <name type="scientific">Muntiacus reevesi</name>
    <name type="common">Reeves' muntjac</name>
    <name type="synonym">Cervus reevesi</name>
    <dbReference type="NCBI Taxonomy" id="9886"/>
    <lineage>
        <taxon>Eukaryota</taxon>
        <taxon>Metazoa</taxon>
        <taxon>Chordata</taxon>
        <taxon>Craniata</taxon>
        <taxon>Vertebrata</taxon>
        <taxon>Euteleostomi</taxon>
        <taxon>Mammalia</taxon>
        <taxon>Eutheria</taxon>
        <taxon>Laurasiatheria</taxon>
        <taxon>Artiodactyla</taxon>
        <taxon>Ruminantia</taxon>
        <taxon>Pecora</taxon>
        <taxon>Cervidae</taxon>
        <taxon>Muntiacinae</taxon>
        <taxon>Muntiacus</taxon>
    </lineage>
</organism>
<comment type="caution">
    <text evidence="1">The sequence shown here is derived from an EMBL/GenBank/DDBJ whole genome shotgun (WGS) entry which is preliminary data.</text>
</comment>
<evidence type="ECO:0000313" key="2">
    <source>
        <dbReference type="Proteomes" id="UP000326062"/>
    </source>
</evidence>
<keyword evidence="2" id="KW-1185">Reference proteome</keyword>
<accession>A0A5J5MQ68</accession>
<reference evidence="1 2" key="1">
    <citation type="submission" date="2019-06" db="EMBL/GenBank/DDBJ databases">
        <title>Discovery of a novel chromosome fission-fusion reversal in muntjac.</title>
        <authorList>
            <person name="Mudd A.B."/>
            <person name="Bredeson J.V."/>
            <person name="Baum R."/>
            <person name="Hockemeyer D."/>
            <person name="Rokhsar D.S."/>
        </authorList>
    </citation>
    <scope>NUCLEOTIDE SEQUENCE [LARGE SCALE GENOMIC DNA]</scope>
    <source>
        <strain evidence="1">UCam_UCB_Mr</strain>
        <tissue evidence="1">Fibroblast cell line</tissue>
    </source>
</reference>
<proteinExistence type="predicted"/>
<dbReference type="EMBL" id="VCEB01000002">
    <property type="protein sequence ID" value="KAB0381506.1"/>
    <property type="molecule type" value="Genomic_DNA"/>
</dbReference>
<dbReference type="AlphaFoldDB" id="A0A5J5MQ68"/>
<gene>
    <name evidence="1" type="ORF">FD755_003423</name>
</gene>